<organism evidence="2 3">
    <name type="scientific">Ceratitis capitata</name>
    <name type="common">Mediterranean fruit fly</name>
    <name type="synonym">Tephritis capitata</name>
    <dbReference type="NCBI Taxonomy" id="7213"/>
    <lineage>
        <taxon>Eukaryota</taxon>
        <taxon>Metazoa</taxon>
        <taxon>Ecdysozoa</taxon>
        <taxon>Arthropoda</taxon>
        <taxon>Hexapoda</taxon>
        <taxon>Insecta</taxon>
        <taxon>Pterygota</taxon>
        <taxon>Neoptera</taxon>
        <taxon>Endopterygota</taxon>
        <taxon>Diptera</taxon>
        <taxon>Brachycera</taxon>
        <taxon>Muscomorpha</taxon>
        <taxon>Tephritoidea</taxon>
        <taxon>Tephritidae</taxon>
        <taxon>Ceratitis</taxon>
        <taxon>Ceratitis</taxon>
    </lineage>
</organism>
<dbReference type="AlphaFoldDB" id="A0A811UX78"/>
<evidence type="ECO:0000256" key="1">
    <source>
        <dbReference type="SAM" id="MobiDB-lite"/>
    </source>
</evidence>
<gene>
    <name evidence="2" type="ORF">CCAP1982_LOCUS10193</name>
</gene>
<accession>A0A811UX78</accession>
<keyword evidence="3" id="KW-1185">Reference proteome</keyword>
<evidence type="ECO:0000313" key="3">
    <source>
        <dbReference type="Proteomes" id="UP000606786"/>
    </source>
</evidence>
<name>A0A811UX78_CERCA</name>
<protein>
    <submittedName>
        <fullName evidence="2">(Mediterranean fruit fly) hypothetical protein</fullName>
    </submittedName>
</protein>
<comment type="caution">
    <text evidence="2">The sequence shown here is derived from an EMBL/GenBank/DDBJ whole genome shotgun (WGS) entry which is preliminary data.</text>
</comment>
<reference evidence="2" key="1">
    <citation type="submission" date="2020-11" db="EMBL/GenBank/DDBJ databases">
        <authorList>
            <person name="Whitehead M."/>
        </authorList>
    </citation>
    <scope>NUCLEOTIDE SEQUENCE</scope>
    <source>
        <strain evidence="2">EGII</strain>
    </source>
</reference>
<dbReference type="Proteomes" id="UP000606786">
    <property type="component" value="Unassembled WGS sequence"/>
</dbReference>
<evidence type="ECO:0000313" key="2">
    <source>
        <dbReference type="EMBL" id="CAD7001703.1"/>
    </source>
</evidence>
<feature type="compositionally biased region" description="Polar residues" evidence="1">
    <location>
        <begin position="54"/>
        <end position="65"/>
    </location>
</feature>
<sequence>MTTISQQTKRLLEVASPIQAINEPDSRRTSTERSTISFEGLRPPLRRTSLGHGSDTNNERSSQSVEDLRPPQRLNSHSRNQGRKESAEGWTEVSYRKRKTENKSKSSKSSSISKLTKGGRPKSPDKNRDRLDGKHTSPNKSAKADGAHRGHNTSPPKVRNRKEVQKTTWSEGTRTRAPRWMG</sequence>
<feature type="compositionally biased region" description="Basic and acidic residues" evidence="1">
    <location>
        <begin position="122"/>
        <end position="135"/>
    </location>
</feature>
<dbReference type="EMBL" id="CAJHJT010000023">
    <property type="protein sequence ID" value="CAD7001703.1"/>
    <property type="molecule type" value="Genomic_DNA"/>
</dbReference>
<proteinExistence type="predicted"/>
<feature type="region of interest" description="Disordered" evidence="1">
    <location>
        <begin position="15"/>
        <end position="182"/>
    </location>
</feature>